<organism evidence="2 3">
    <name type="scientific">Microbispora corallina</name>
    <dbReference type="NCBI Taxonomy" id="83302"/>
    <lineage>
        <taxon>Bacteria</taxon>
        <taxon>Bacillati</taxon>
        <taxon>Actinomycetota</taxon>
        <taxon>Actinomycetes</taxon>
        <taxon>Streptosporangiales</taxon>
        <taxon>Streptosporangiaceae</taxon>
        <taxon>Microbispora</taxon>
    </lineage>
</organism>
<dbReference type="PANTHER" id="PTHR43162:SF1">
    <property type="entry name" value="PRESTALK A DIFFERENTIATION PROTEIN A"/>
    <property type="match status" value="1"/>
</dbReference>
<dbReference type="InterPro" id="IPR016040">
    <property type="entry name" value="NAD(P)-bd_dom"/>
</dbReference>
<dbReference type="InterPro" id="IPR036291">
    <property type="entry name" value="NAD(P)-bd_dom_sf"/>
</dbReference>
<dbReference type="SUPFAM" id="SSF51735">
    <property type="entry name" value="NAD(P)-binding Rossmann-fold domains"/>
    <property type="match status" value="1"/>
</dbReference>
<gene>
    <name evidence="2" type="ORF">Mco01_58460</name>
</gene>
<evidence type="ECO:0000313" key="3">
    <source>
        <dbReference type="Proteomes" id="UP000603904"/>
    </source>
</evidence>
<feature type="domain" description="NAD(P)-binding" evidence="1">
    <location>
        <begin position="6"/>
        <end position="178"/>
    </location>
</feature>
<dbReference type="Gene3D" id="3.40.50.720">
    <property type="entry name" value="NAD(P)-binding Rossmann-like Domain"/>
    <property type="match status" value="1"/>
</dbReference>
<dbReference type="PANTHER" id="PTHR43162">
    <property type="match status" value="1"/>
</dbReference>
<accession>A0ABQ4G730</accession>
<evidence type="ECO:0000313" key="2">
    <source>
        <dbReference type="EMBL" id="GIH42846.1"/>
    </source>
</evidence>
<keyword evidence="3" id="KW-1185">Reference proteome</keyword>
<proteinExistence type="predicted"/>
<dbReference type="RefSeq" id="WP_204060021.1">
    <property type="nucleotide sequence ID" value="NZ_BAAAGP010000022.1"/>
</dbReference>
<dbReference type="Pfam" id="PF13460">
    <property type="entry name" value="NAD_binding_10"/>
    <property type="match status" value="1"/>
</dbReference>
<comment type="caution">
    <text evidence="2">The sequence shown here is derived from an EMBL/GenBank/DDBJ whole genome shotgun (WGS) entry which is preliminary data.</text>
</comment>
<sequence>MILVTGATGNVGGDVVGELVEAGHDVRALTRNPERAKLPPGVEVVRGDLSAPETLPAALAGVEAVFLYAVPGSAPAFVRAALDAGVRRVVMLSSLAVRDDVEVQSNPIGAFHAEIEDAVAASGLEWTFLRPGAFATNVYQWAGQVKAGDVVRLAFPDAATAPIHEADIAAVGVRALTADGHAGAKYPMTGPESLTHRDQVRIVGEAIGRPLRLEELPPDLAREQMLTRVPAPVVDSLFALMRASVGQEAYVIDTVEKVLGRPARTFAQWAADHADDLR</sequence>
<name>A0ABQ4G730_9ACTN</name>
<dbReference type="Proteomes" id="UP000603904">
    <property type="component" value="Unassembled WGS sequence"/>
</dbReference>
<dbReference type="InterPro" id="IPR051604">
    <property type="entry name" value="Ergot_Alk_Oxidoreductase"/>
</dbReference>
<dbReference type="EMBL" id="BOOC01000033">
    <property type="protein sequence ID" value="GIH42846.1"/>
    <property type="molecule type" value="Genomic_DNA"/>
</dbReference>
<reference evidence="2 3" key="1">
    <citation type="submission" date="2021-01" db="EMBL/GenBank/DDBJ databases">
        <title>Whole genome shotgun sequence of Microbispora corallina NBRC 16416.</title>
        <authorList>
            <person name="Komaki H."/>
            <person name="Tamura T."/>
        </authorList>
    </citation>
    <scope>NUCLEOTIDE SEQUENCE [LARGE SCALE GENOMIC DNA]</scope>
    <source>
        <strain evidence="2 3">NBRC 16416</strain>
    </source>
</reference>
<protein>
    <submittedName>
        <fullName evidence="2">Nucleotide-diphosphate-sugar epimerase</fullName>
    </submittedName>
</protein>
<evidence type="ECO:0000259" key="1">
    <source>
        <dbReference type="Pfam" id="PF13460"/>
    </source>
</evidence>